<keyword evidence="1" id="KW-0433">Leucine-rich repeat</keyword>
<accession>A0A9J6BHC6</accession>
<keyword evidence="2" id="KW-0677">Repeat</keyword>
<dbReference type="InterPro" id="IPR032675">
    <property type="entry name" value="LRR_dom_sf"/>
</dbReference>
<dbReference type="AlphaFoldDB" id="A0A9J6BHC6"/>
<protein>
    <submittedName>
        <fullName evidence="3">Uncharacterized protein</fullName>
    </submittedName>
</protein>
<name>A0A9J6BHC6_POLVA</name>
<comment type="caution">
    <text evidence="3">The sequence shown here is derived from an EMBL/GenBank/DDBJ whole genome shotgun (WGS) entry which is preliminary data.</text>
</comment>
<keyword evidence="4" id="KW-1185">Reference proteome</keyword>
<dbReference type="Gene3D" id="3.80.10.10">
    <property type="entry name" value="Ribonuclease Inhibitor"/>
    <property type="match status" value="1"/>
</dbReference>
<organism evidence="3 4">
    <name type="scientific">Polypedilum vanderplanki</name>
    <name type="common">Sleeping chironomid midge</name>
    <dbReference type="NCBI Taxonomy" id="319348"/>
    <lineage>
        <taxon>Eukaryota</taxon>
        <taxon>Metazoa</taxon>
        <taxon>Ecdysozoa</taxon>
        <taxon>Arthropoda</taxon>
        <taxon>Hexapoda</taxon>
        <taxon>Insecta</taxon>
        <taxon>Pterygota</taxon>
        <taxon>Neoptera</taxon>
        <taxon>Endopterygota</taxon>
        <taxon>Diptera</taxon>
        <taxon>Nematocera</taxon>
        <taxon>Chironomoidea</taxon>
        <taxon>Chironomidae</taxon>
        <taxon>Chironominae</taxon>
        <taxon>Polypedilum</taxon>
        <taxon>Polypedilum</taxon>
    </lineage>
</organism>
<gene>
    <name evidence="3" type="ORF">PVAND_016834</name>
</gene>
<dbReference type="PANTHER" id="PTHR24366">
    <property type="entry name" value="IG(IMMUNOGLOBULIN) AND LRR(LEUCINE RICH REPEAT) DOMAINS"/>
    <property type="match status" value="1"/>
</dbReference>
<proteinExistence type="predicted"/>
<evidence type="ECO:0000313" key="3">
    <source>
        <dbReference type="EMBL" id="KAG5668923.1"/>
    </source>
</evidence>
<dbReference type="EMBL" id="JADBJN010000004">
    <property type="protein sequence ID" value="KAG5668923.1"/>
    <property type="molecule type" value="Genomic_DNA"/>
</dbReference>
<evidence type="ECO:0000256" key="1">
    <source>
        <dbReference type="ARBA" id="ARBA00022614"/>
    </source>
</evidence>
<dbReference type="OrthoDB" id="676979at2759"/>
<dbReference type="InterPro" id="IPR001611">
    <property type="entry name" value="Leu-rich_rpt"/>
</dbReference>
<evidence type="ECO:0000313" key="4">
    <source>
        <dbReference type="Proteomes" id="UP001107558"/>
    </source>
</evidence>
<sequence length="391" mass="44131">MNLVPCVTLAAENATVQSSLSVVKLLVNQTAARLQSANATLSNLKTSIKPLILVWQLIVNLHSMLLKANQVAMTALQAKLDALKAQQASAGCGSTTTTTSTTTTSSYPCGTFINYDPKTDPKIPETDGFSAGKWADGGDAYVGTEKENVFIERQLIEGFDGTHTYDMLEHDIVGFITTQTKSIKFIPKILMEFSQNFLAFAIENSNLKEVLKDDFMNYPKLQIVSLSNNKIEVIKADTFEENYELESISLEANEISHIEPFTFLHLNKLRFLQMRENNCVNPFDDAITRYEVEKYSTRIDEGECISEKFAAIKIFSLERSLNLKFKEIDEKLKKNEKILNESHKMLSESQNLVVKNERFEEIKKVVADLALMLEKLSENYETMMSNLNKKQ</sequence>
<dbReference type="SUPFAM" id="SSF52058">
    <property type="entry name" value="L domain-like"/>
    <property type="match status" value="1"/>
</dbReference>
<evidence type="ECO:0000256" key="2">
    <source>
        <dbReference type="ARBA" id="ARBA00022737"/>
    </source>
</evidence>
<dbReference type="Pfam" id="PF13855">
    <property type="entry name" value="LRR_8"/>
    <property type="match status" value="1"/>
</dbReference>
<dbReference type="PANTHER" id="PTHR24366:SF96">
    <property type="entry name" value="LEUCINE RICH REPEAT CONTAINING 53"/>
    <property type="match status" value="1"/>
</dbReference>
<dbReference type="PROSITE" id="PS51450">
    <property type="entry name" value="LRR"/>
    <property type="match status" value="1"/>
</dbReference>
<reference evidence="3" key="1">
    <citation type="submission" date="2021-03" db="EMBL/GenBank/DDBJ databases">
        <title>Chromosome level genome of the anhydrobiotic midge Polypedilum vanderplanki.</title>
        <authorList>
            <person name="Yoshida Y."/>
            <person name="Kikawada T."/>
            <person name="Gusev O."/>
        </authorList>
    </citation>
    <scope>NUCLEOTIDE SEQUENCE</scope>
    <source>
        <strain evidence="3">NIAS01</strain>
        <tissue evidence="3">Whole body or cell culture</tissue>
    </source>
</reference>
<dbReference type="Proteomes" id="UP001107558">
    <property type="component" value="Chromosome 4"/>
</dbReference>